<comment type="subcellular location">
    <subcellularLocation>
        <location evidence="1">Membrane</location>
        <topology evidence="1">Single-pass membrane protein</topology>
    </subcellularLocation>
</comment>
<dbReference type="Proteomes" id="UP001374579">
    <property type="component" value="Unassembled WGS sequence"/>
</dbReference>
<evidence type="ECO:0000256" key="1">
    <source>
        <dbReference type="ARBA" id="ARBA00004167"/>
    </source>
</evidence>
<name>A0AAN9BNX0_9CAEN</name>
<dbReference type="SUPFAM" id="SSF56487">
    <property type="entry name" value="SRCR-like"/>
    <property type="match status" value="2"/>
</dbReference>
<evidence type="ECO:0000256" key="2">
    <source>
        <dbReference type="ARBA" id="ARBA00022692"/>
    </source>
</evidence>
<evidence type="ECO:0000256" key="3">
    <source>
        <dbReference type="ARBA" id="ARBA00022729"/>
    </source>
</evidence>
<dbReference type="Pfam" id="PF00530">
    <property type="entry name" value="SRCR"/>
    <property type="match status" value="2"/>
</dbReference>
<comment type="caution">
    <text evidence="9">Lacks conserved residue(s) required for the propagation of feature annotation.</text>
</comment>
<dbReference type="PRINTS" id="PR00258">
    <property type="entry name" value="SPERACTRCPTR"/>
</dbReference>
<feature type="domain" description="SRCR" evidence="10">
    <location>
        <begin position="119"/>
        <end position="226"/>
    </location>
</feature>
<dbReference type="PANTHER" id="PTHR48071">
    <property type="entry name" value="SRCR DOMAIN-CONTAINING PROTEIN"/>
    <property type="match status" value="1"/>
</dbReference>
<evidence type="ECO:0000256" key="4">
    <source>
        <dbReference type="ARBA" id="ARBA00022737"/>
    </source>
</evidence>
<gene>
    <name evidence="11" type="ORF">V1264_013512</name>
</gene>
<accession>A0AAN9BNX0</accession>
<reference evidence="11 12" key="1">
    <citation type="submission" date="2024-02" db="EMBL/GenBank/DDBJ databases">
        <title>Chromosome-scale genome assembly of the rough periwinkle Littorina saxatilis.</title>
        <authorList>
            <person name="De Jode A."/>
            <person name="Faria R."/>
            <person name="Formenti G."/>
            <person name="Sims Y."/>
            <person name="Smith T.P."/>
            <person name="Tracey A."/>
            <person name="Wood J.M.D."/>
            <person name="Zagrodzka Z.B."/>
            <person name="Johannesson K."/>
            <person name="Butlin R.K."/>
            <person name="Leder E.H."/>
        </authorList>
    </citation>
    <scope>NUCLEOTIDE SEQUENCE [LARGE SCALE GENOMIC DNA]</scope>
    <source>
        <strain evidence="11">Snail1</strain>
        <tissue evidence="11">Muscle</tissue>
    </source>
</reference>
<evidence type="ECO:0000313" key="11">
    <source>
        <dbReference type="EMBL" id="KAK7109478.1"/>
    </source>
</evidence>
<dbReference type="InterPro" id="IPR001190">
    <property type="entry name" value="SRCR"/>
</dbReference>
<dbReference type="SMART" id="SM00202">
    <property type="entry name" value="SR"/>
    <property type="match status" value="2"/>
</dbReference>
<keyword evidence="7 9" id="KW-1015">Disulfide bond</keyword>
<proteinExistence type="predicted"/>
<evidence type="ECO:0000256" key="6">
    <source>
        <dbReference type="ARBA" id="ARBA00023136"/>
    </source>
</evidence>
<keyword evidence="2" id="KW-0812">Transmembrane</keyword>
<evidence type="ECO:0000313" key="12">
    <source>
        <dbReference type="Proteomes" id="UP001374579"/>
    </source>
</evidence>
<dbReference type="AlphaFoldDB" id="A0AAN9BNX0"/>
<sequence>MTLALKSNSSFRRLFAEALVALAGGKNSVEGRVEVFYKGQWGSVCQRSMGHKEASVVCRHLGYTGGIWAGDKTFGRGSGRQWLMNVTCISSQQCPYVADANSTVDCPDGHFAVICDHMLKMTPLPGLNDVNTGMVTLSHQGRWLPVCGLGWSGYEARVACKQLGFRDGREFENTNTNWRQTVGDVSAWVSGVSCSGDEIRLDACKVKDFQASECPESSRPAAVRCQ</sequence>
<feature type="domain" description="SRCR" evidence="10">
    <location>
        <begin position="20"/>
        <end position="116"/>
    </location>
</feature>
<dbReference type="Gene3D" id="3.10.250.10">
    <property type="entry name" value="SRCR-like domain"/>
    <property type="match status" value="2"/>
</dbReference>
<feature type="disulfide bond" evidence="9">
    <location>
        <begin position="194"/>
        <end position="204"/>
    </location>
</feature>
<evidence type="ECO:0000256" key="8">
    <source>
        <dbReference type="ARBA" id="ARBA00023180"/>
    </source>
</evidence>
<dbReference type="PROSITE" id="PS50287">
    <property type="entry name" value="SRCR_2"/>
    <property type="match status" value="2"/>
</dbReference>
<protein>
    <recommendedName>
        <fullName evidence="10">SRCR domain-containing protein</fullName>
    </recommendedName>
</protein>
<evidence type="ECO:0000256" key="9">
    <source>
        <dbReference type="PROSITE-ProRule" id="PRU00196"/>
    </source>
</evidence>
<dbReference type="FunFam" id="3.10.250.10:FF:000016">
    <property type="entry name" value="Scavenger receptor cysteine-rich protein type 12"/>
    <property type="match status" value="2"/>
</dbReference>
<dbReference type="PANTHER" id="PTHR48071:SF18">
    <property type="entry name" value="DELETED IN MALIGNANT BRAIN TUMORS 1 PROTEIN-RELATED"/>
    <property type="match status" value="1"/>
</dbReference>
<dbReference type="InterPro" id="IPR036772">
    <property type="entry name" value="SRCR-like_dom_sf"/>
</dbReference>
<evidence type="ECO:0000256" key="7">
    <source>
        <dbReference type="ARBA" id="ARBA00023157"/>
    </source>
</evidence>
<comment type="caution">
    <text evidence="11">The sequence shown here is derived from an EMBL/GenBank/DDBJ whole genome shotgun (WGS) entry which is preliminary data.</text>
</comment>
<organism evidence="11 12">
    <name type="scientific">Littorina saxatilis</name>
    <dbReference type="NCBI Taxonomy" id="31220"/>
    <lineage>
        <taxon>Eukaryota</taxon>
        <taxon>Metazoa</taxon>
        <taxon>Spiralia</taxon>
        <taxon>Lophotrochozoa</taxon>
        <taxon>Mollusca</taxon>
        <taxon>Gastropoda</taxon>
        <taxon>Caenogastropoda</taxon>
        <taxon>Littorinimorpha</taxon>
        <taxon>Littorinoidea</taxon>
        <taxon>Littorinidae</taxon>
        <taxon>Littorina</taxon>
    </lineage>
</organism>
<keyword evidence="12" id="KW-1185">Reference proteome</keyword>
<dbReference type="EMBL" id="JBAMIC010000003">
    <property type="protein sequence ID" value="KAK7109478.1"/>
    <property type="molecule type" value="Genomic_DNA"/>
</dbReference>
<keyword evidence="8" id="KW-0325">Glycoprotein</keyword>
<dbReference type="GO" id="GO:0016020">
    <property type="term" value="C:membrane"/>
    <property type="evidence" value="ECO:0007669"/>
    <property type="project" value="UniProtKB-SubCell"/>
</dbReference>
<evidence type="ECO:0000259" key="10">
    <source>
        <dbReference type="PROSITE" id="PS50287"/>
    </source>
</evidence>
<evidence type="ECO:0000256" key="5">
    <source>
        <dbReference type="ARBA" id="ARBA00022989"/>
    </source>
</evidence>
<keyword evidence="4" id="KW-0677">Repeat</keyword>
<keyword evidence="3" id="KW-0732">Signal</keyword>
<keyword evidence="6" id="KW-0472">Membrane</keyword>
<keyword evidence="5" id="KW-1133">Transmembrane helix</keyword>